<protein>
    <submittedName>
        <fullName evidence="1">SFRICE_009265</fullName>
    </submittedName>
</protein>
<name>A0A2H1WLE0_SPOFR</name>
<dbReference type="AlphaFoldDB" id="A0A2H1WLE0"/>
<sequence length="78" mass="8841">MLVPKKGLISAQIEMKMCVYFDCTVGAVTRQPSVAQRIASSIPAWSNSNLLIRTGYIQYQPDRPGPRPAPYNIWLMDW</sequence>
<gene>
    <name evidence="1" type="ORF">SFRICE_009265</name>
</gene>
<accession>A0A2H1WLE0</accession>
<organism evidence="1">
    <name type="scientific">Spodoptera frugiperda</name>
    <name type="common">Fall armyworm</name>
    <dbReference type="NCBI Taxonomy" id="7108"/>
    <lineage>
        <taxon>Eukaryota</taxon>
        <taxon>Metazoa</taxon>
        <taxon>Ecdysozoa</taxon>
        <taxon>Arthropoda</taxon>
        <taxon>Hexapoda</taxon>
        <taxon>Insecta</taxon>
        <taxon>Pterygota</taxon>
        <taxon>Neoptera</taxon>
        <taxon>Endopterygota</taxon>
        <taxon>Lepidoptera</taxon>
        <taxon>Glossata</taxon>
        <taxon>Ditrysia</taxon>
        <taxon>Noctuoidea</taxon>
        <taxon>Noctuidae</taxon>
        <taxon>Amphipyrinae</taxon>
        <taxon>Spodoptera</taxon>
    </lineage>
</organism>
<dbReference type="EMBL" id="ODYU01009450">
    <property type="protein sequence ID" value="SOQ53895.1"/>
    <property type="molecule type" value="Genomic_DNA"/>
</dbReference>
<reference evidence="1" key="1">
    <citation type="submission" date="2016-07" db="EMBL/GenBank/DDBJ databases">
        <authorList>
            <person name="Bretaudeau A."/>
        </authorList>
    </citation>
    <scope>NUCLEOTIDE SEQUENCE</scope>
    <source>
        <strain evidence="1">Rice</strain>
        <tissue evidence="1">Whole body</tissue>
    </source>
</reference>
<proteinExistence type="predicted"/>
<evidence type="ECO:0000313" key="1">
    <source>
        <dbReference type="EMBL" id="SOQ53895.1"/>
    </source>
</evidence>